<sequence>MSTHKPNPMEFTMEPTVAVTPMGMWCDPSKYHIHKILIHRHFEIFEIGLNADFAFFVTWLYNNDIPEQDIRTHFVGLWHLASQLKSESFEGYIKRKGKECLGESDYLFLARDVNRQPDDLFDPFEPLHRYIFQGLVDKINTNGWVGFIERSMGKWEEFMNHKDDAIGTKGEFISTLMSWLDKDHD</sequence>
<organism evidence="1 2">
    <name type="scientific">Fonsecaea erecta</name>
    <dbReference type="NCBI Taxonomy" id="1367422"/>
    <lineage>
        <taxon>Eukaryota</taxon>
        <taxon>Fungi</taxon>
        <taxon>Dikarya</taxon>
        <taxon>Ascomycota</taxon>
        <taxon>Pezizomycotina</taxon>
        <taxon>Eurotiomycetes</taxon>
        <taxon>Chaetothyriomycetidae</taxon>
        <taxon>Chaetothyriales</taxon>
        <taxon>Herpotrichiellaceae</taxon>
        <taxon>Fonsecaea</taxon>
    </lineage>
</organism>
<keyword evidence="2" id="KW-1185">Reference proteome</keyword>
<dbReference type="EMBL" id="LVYI01000001">
    <property type="protein sequence ID" value="OAP64321.1"/>
    <property type="molecule type" value="Genomic_DNA"/>
</dbReference>
<dbReference type="GeneID" id="30004463"/>
<gene>
    <name evidence="1" type="ORF">AYL99_00293</name>
</gene>
<accession>A0A178ZYC0</accession>
<dbReference type="OrthoDB" id="4160045at2759"/>
<dbReference type="Proteomes" id="UP000078343">
    <property type="component" value="Unassembled WGS sequence"/>
</dbReference>
<protein>
    <recommendedName>
        <fullName evidence="3">BTB domain-containing protein</fullName>
    </recommendedName>
</protein>
<reference evidence="1 2" key="1">
    <citation type="submission" date="2016-04" db="EMBL/GenBank/DDBJ databases">
        <title>Draft genome of Fonsecaea erecta CBS 125763.</title>
        <authorList>
            <person name="Weiss V.A."/>
            <person name="Vicente V.A."/>
            <person name="Raittz R.T."/>
            <person name="Moreno L.F."/>
            <person name="De Souza E.M."/>
            <person name="Pedrosa F.O."/>
            <person name="Steffens M.B."/>
            <person name="Faoro H."/>
            <person name="Tadra-Sfeir M.Z."/>
            <person name="Najafzadeh M.J."/>
            <person name="Felipe M.S."/>
            <person name="Teixeira M."/>
            <person name="Sun J."/>
            <person name="Xi L."/>
            <person name="Gomes R."/>
            <person name="De Azevedo C.M."/>
            <person name="Salgado C.G."/>
            <person name="Da Silva M.B."/>
            <person name="Nascimento M.F."/>
            <person name="Queiroz-Telles F."/>
            <person name="Attili D.S."/>
            <person name="Gorbushina A."/>
        </authorList>
    </citation>
    <scope>NUCLEOTIDE SEQUENCE [LARGE SCALE GENOMIC DNA]</scope>
    <source>
        <strain evidence="1 2">CBS 125763</strain>
    </source>
</reference>
<comment type="caution">
    <text evidence="1">The sequence shown here is derived from an EMBL/GenBank/DDBJ whole genome shotgun (WGS) entry which is preliminary data.</text>
</comment>
<dbReference type="AlphaFoldDB" id="A0A178ZYC0"/>
<evidence type="ECO:0000313" key="2">
    <source>
        <dbReference type="Proteomes" id="UP000078343"/>
    </source>
</evidence>
<proteinExistence type="predicted"/>
<evidence type="ECO:0000313" key="1">
    <source>
        <dbReference type="EMBL" id="OAP64321.1"/>
    </source>
</evidence>
<name>A0A178ZYC0_9EURO</name>
<dbReference type="RefSeq" id="XP_018697688.1">
    <property type="nucleotide sequence ID" value="XM_018831809.1"/>
</dbReference>
<evidence type="ECO:0008006" key="3">
    <source>
        <dbReference type="Google" id="ProtNLM"/>
    </source>
</evidence>